<organism evidence="3 4">
    <name type="scientific">Fragilariopsis cylindrus CCMP1102</name>
    <dbReference type="NCBI Taxonomy" id="635003"/>
    <lineage>
        <taxon>Eukaryota</taxon>
        <taxon>Sar</taxon>
        <taxon>Stramenopiles</taxon>
        <taxon>Ochrophyta</taxon>
        <taxon>Bacillariophyta</taxon>
        <taxon>Bacillariophyceae</taxon>
        <taxon>Bacillariophycidae</taxon>
        <taxon>Bacillariales</taxon>
        <taxon>Bacillariaceae</taxon>
        <taxon>Fragilariopsis</taxon>
    </lineage>
</organism>
<feature type="compositionally biased region" description="Low complexity" evidence="1">
    <location>
        <begin position="11"/>
        <end position="33"/>
    </location>
</feature>
<feature type="region of interest" description="Disordered" evidence="1">
    <location>
        <begin position="301"/>
        <end position="322"/>
    </location>
</feature>
<dbReference type="Proteomes" id="UP000095751">
    <property type="component" value="Unassembled WGS sequence"/>
</dbReference>
<dbReference type="KEGG" id="fcy:FRACYDRAFT_251207"/>
<keyword evidence="4" id="KW-1185">Reference proteome</keyword>
<feature type="region of interest" description="Disordered" evidence="1">
    <location>
        <begin position="1"/>
        <end position="33"/>
    </location>
</feature>
<feature type="transmembrane region" description="Helical" evidence="2">
    <location>
        <begin position="59"/>
        <end position="77"/>
    </location>
</feature>
<reference evidence="3 4" key="1">
    <citation type="submission" date="2016-09" db="EMBL/GenBank/DDBJ databases">
        <title>Extensive genetic diversity and differential bi-allelic expression allows diatom success in the polar Southern Ocean.</title>
        <authorList>
            <consortium name="DOE Joint Genome Institute"/>
            <person name="Mock T."/>
            <person name="Otillar R.P."/>
            <person name="Strauss J."/>
            <person name="Dupont C."/>
            <person name="Frickenhaus S."/>
            <person name="Maumus F."/>
            <person name="Mcmullan M."/>
            <person name="Sanges R."/>
            <person name="Schmutz J."/>
            <person name="Toseland A."/>
            <person name="Valas R."/>
            <person name="Veluchamy A."/>
            <person name="Ward B.J."/>
            <person name="Allen A."/>
            <person name="Barry K."/>
            <person name="Falciatore A."/>
            <person name="Ferrante M."/>
            <person name="Fortunato A.E."/>
            <person name="Gloeckner G."/>
            <person name="Gruber A."/>
            <person name="Hipkin R."/>
            <person name="Janech M."/>
            <person name="Kroth P."/>
            <person name="Leese F."/>
            <person name="Lindquist E."/>
            <person name="Lyon B.R."/>
            <person name="Martin J."/>
            <person name="Mayer C."/>
            <person name="Parker M."/>
            <person name="Quesneville H."/>
            <person name="Raymond J."/>
            <person name="Uhlig C."/>
            <person name="Valentin K.U."/>
            <person name="Worden A.Z."/>
            <person name="Armbrust E.V."/>
            <person name="Bowler C."/>
            <person name="Green B."/>
            <person name="Moulton V."/>
            <person name="Van Oosterhout C."/>
            <person name="Grigoriev I."/>
        </authorList>
    </citation>
    <scope>NUCLEOTIDE SEQUENCE [LARGE SCALE GENOMIC DNA]</scope>
    <source>
        <strain evidence="3 4">CCMP1102</strain>
    </source>
</reference>
<feature type="region of interest" description="Disordered" evidence="1">
    <location>
        <begin position="170"/>
        <end position="234"/>
    </location>
</feature>
<evidence type="ECO:0000256" key="2">
    <source>
        <dbReference type="SAM" id="Phobius"/>
    </source>
</evidence>
<evidence type="ECO:0000313" key="3">
    <source>
        <dbReference type="EMBL" id="OEU07403.1"/>
    </source>
</evidence>
<evidence type="ECO:0000256" key="1">
    <source>
        <dbReference type="SAM" id="MobiDB-lite"/>
    </source>
</evidence>
<dbReference type="InParanoid" id="A0A1E7EPC6"/>
<feature type="region of interest" description="Disordered" evidence="1">
    <location>
        <begin position="488"/>
        <end position="513"/>
    </location>
</feature>
<dbReference type="AlphaFoldDB" id="A0A1E7EPC6"/>
<dbReference type="PANTHER" id="PTHR23353">
    <property type="entry name" value="RAB-GAP/TBC-RELATED"/>
    <property type="match status" value="1"/>
</dbReference>
<name>A0A1E7EPC6_9STRA</name>
<proteinExistence type="predicted"/>
<keyword evidence="2" id="KW-0472">Membrane</keyword>
<feature type="compositionally biased region" description="Basic and acidic residues" evidence="1">
    <location>
        <begin position="197"/>
        <end position="208"/>
    </location>
</feature>
<feature type="region of interest" description="Disordered" evidence="1">
    <location>
        <begin position="112"/>
        <end position="157"/>
    </location>
</feature>
<dbReference type="InterPro" id="IPR053019">
    <property type="entry name" value="GATA_zinc_finger"/>
</dbReference>
<feature type="compositionally biased region" description="Polar residues" evidence="1">
    <location>
        <begin position="301"/>
        <end position="314"/>
    </location>
</feature>
<accession>A0A1E7EPC6</accession>
<dbReference type="EMBL" id="KV784386">
    <property type="protein sequence ID" value="OEU07403.1"/>
    <property type="molecule type" value="Genomic_DNA"/>
</dbReference>
<feature type="compositionally biased region" description="Low complexity" evidence="1">
    <location>
        <begin position="122"/>
        <end position="150"/>
    </location>
</feature>
<dbReference type="PANTHER" id="PTHR23353:SF23">
    <property type="entry name" value="PROTEIN HAIRLESS"/>
    <property type="match status" value="1"/>
</dbReference>
<evidence type="ECO:0000313" key="4">
    <source>
        <dbReference type="Proteomes" id="UP000095751"/>
    </source>
</evidence>
<protein>
    <submittedName>
        <fullName evidence="3">Uncharacterized protein</fullName>
    </submittedName>
</protein>
<keyword evidence="2" id="KW-0812">Transmembrane</keyword>
<gene>
    <name evidence="3" type="ORF">FRACYDRAFT_251207</name>
</gene>
<feature type="compositionally biased region" description="Low complexity" evidence="1">
    <location>
        <begin position="488"/>
        <end position="497"/>
    </location>
</feature>
<keyword evidence="2" id="KW-1133">Transmembrane helix</keyword>
<sequence>MVTHRKNQLITTSTNSGSRSLSGRSKSSSGSSISKPIVPVVVPVTLLTAAQQQQQKLKFTQYLGLGCFLFLLLYLRYINDFYMNINEYEYQYQTPTTTATEDQINQNQNHILDLHSNDNDNDNNNNNNDKAKQQQQRIKVLGQQKQQQQQQEKKKSTELYAFHHHSEEGAAADAGNSRHRHHDRFQKNLKGGSNLKSRKEIRERERRNKQTQQQRYQQRHSYNNNNNNNNSNKKKKKKLILFVHFHKAGGTTIVNKFRVDGGYKCWRPNANGNPKSQSNNVLQFWNYNRTQFTNFLLDGASQSQSSESRMMKNNTNKEKGGDSDGGVEFLAMEWNFLQQDHFFQLDINYLQIDANMELITILRSVYPIEVNVKNKMGGTHIRIGNKPTIQYGKVITNVDFHLNHNKPNYYVSYLNGFAQNGDDSGDEKENDNYSFDYFAFGLNRTHLNIAKQRLRDMFDVILILERPDTYQQLYKYFEFIKLSGSDNNNNTNNSAAGDGDGEDDPIYALPKNNEKYDYDKEDKMLRQKNTKLLYTREEFYKYNALDKELYEYAIELSLSKTTSTSTTTSQQ</sequence>